<comment type="caution">
    <text evidence="1">The sequence shown here is derived from an EMBL/GenBank/DDBJ whole genome shotgun (WGS) entry which is preliminary data.</text>
</comment>
<reference evidence="1" key="1">
    <citation type="submission" date="2024-09" db="EMBL/GenBank/DDBJ databases">
        <title>Black Yeasts Isolated from many extreme environments.</title>
        <authorList>
            <person name="Coleine C."/>
            <person name="Stajich J.E."/>
            <person name="Selbmann L."/>
        </authorList>
    </citation>
    <scope>NUCLEOTIDE SEQUENCE</scope>
    <source>
        <strain evidence="1">CCFEE 5737</strain>
    </source>
</reference>
<feature type="non-terminal residue" evidence="1">
    <location>
        <position position="1"/>
    </location>
</feature>
<protein>
    <submittedName>
        <fullName evidence="1">Uncharacterized protein</fullName>
    </submittedName>
</protein>
<accession>A0ACC3DR27</accession>
<name>A0ACC3DR27_9PEZI</name>
<sequence>SRLNVFFIKARERQRRPNPETTARPEEEQFLEEFKTKQREFGEALADNFNTPLAVQTISELINRYNVVERDGPVTDATILSLATWITEMVTMFGLDNAQASTQEGAAHIGWSGIDIPAYAAEHVYALSALRDGVRTAARVKPFSVDPIKGVLGQTQAPAYTQDAASLPFAEALSQTLEGLRDLVAKEAGADEFLRLTDLVRNQRLWDLGIFLEDSVRASEPALVRPVDAQDRADRAEREVSATRKAGEKAAKDAEKAKRLAEEEEKKQLKAEKDKIPPEEMFRDLSLYSEWDDKGFPVKDKEGKELSKSAVKKAQKLWGAQEKAHEAWKKAQEGA</sequence>
<evidence type="ECO:0000313" key="1">
    <source>
        <dbReference type="EMBL" id="KAK3079163.1"/>
    </source>
</evidence>
<dbReference type="EMBL" id="JAWDJW010001330">
    <property type="protein sequence ID" value="KAK3079163.1"/>
    <property type="molecule type" value="Genomic_DNA"/>
</dbReference>
<gene>
    <name evidence="1" type="ORF">LTS18_005580</name>
</gene>
<organism evidence="1 2">
    <name type="scientific">Coniosporium uncinatum</name>
    <dbReference type="NCBI Taxonomy" id="93489"/>
    <lineage>
        <taxon>Eukaryota</taxon>
        <taxon>Fungi</taxon>
        <taxon>Dikarya</taxon>
        <taxon>Ascomycota</taxon>
        <taxon>Pezizomycotina</taxon>
        <taxon>Dothideomycetes</taxon>
        <taxon>Dothideomycetes incertae sedis</taxon>
        <taxon>Coniosporium</taxon>
    </lineage>
</organism>
<evidence type="ECO:0000313" key="2">
    <source>
        <dbReference type="Proteomes" id="UP001186974"/>
    </source>
</evidence>
<proteinExistence type="predicted"/>
<keyword evidence="2" id="KW-1185">Reference proteome</keyword>
<dbReference type="Proteomes" id="UP001186974">
    <property type="component" value="Unassembled WGS sequence"/>
</dbReference>